<dbReference type="GO" id="GO:0003941">
    <property type="term" value="F:L-serine ammonia-lyase activity"/>
    <property type="evidence" value="ECO:0007669"/>
    <property type="project" value="TreeGrafter"/>
</dbReference>
<evidence type="ECO:0000259" key="5">
    <source>
        <dbReference type="Pfam" id="PF00291"/>
    </source>
</evidence>
<sequence length="319" mass="33836">MITHTDIKSAYDRIKTSGTVRKSPLEYSSYLSNLTGAEVYLKCDHLQPTGSFKVRGATNKLLMLSNEDKARGVVTASSGNHGMATALGASKLGIQATIYVPENASGTKLDGIKAMGATVIKVPGDCLLAEKTARDVARETQKPYISPYNDEDVIMGQGTVGVEIHDDCPDVSAVFASVGGGGLIGGTGLYLKGIGSNTEIIGAWPEVAQSMNLCLEKGEIYEPTEQETLSDGTAGGVEEGALTFPICQTVLDKRLTVTEDEIRHAMRLIADKERWMIEGAAGVAVAAFLKTATQFQGKKVAIILCGRNITLEKFLSAVS</sequence>
<comment type="similarity">
    <text evidence="2">Belongs to the serine/threonine dehydratase family.</text>
</comment>
<dbReference type="Pfam" id="PF00291">
    <property type="entry name" value="PALP"/>
    <property type="match status" value="1"/>
</dbReference>
<dbReference type="Proteomes" id="UP000630923">
    <property type="component" value="Unassembled WGS sequence"/>
</dbReference>
<comment type="caution">
    <text evidence="6">The sequence shown here is derived from an EMBL/GenBank/DDBJ whole genome shotgun (WGS) entry which is preliminary data.</text>
</comment>
<organism evidence="6 7">
    <name type="scientific">Kordiimonas sediminis</name>
    <dbReference type="NCBI Taxonomy" id="1735581"/>
    <lineage>
        <taxon>Bacteria</taxon>
        <taxon>Pseudomonadati</taxon>
        <taxon>Pseudomonadota</taxon>
        <taxon>Alphaproteobacteria</taxon>
        <taxon>Kordiimonadales</taxon>
        <taxon>Kordiimonadaceae</taxon>
        <taxon>Kordiimonas</taxon>
    </lineage>
</organism>
<dbReference type="InterPro" id="IPR001926">
    <property type="entry name" value="TrpB-like_PALP"/>
</dbReference>
<dbReference type="AlphaFoldDB" id="A0A919AZL0"/>
<dbReference type="NCBIfam" id="NF005292">
    <property type="entry name" value="PRK06815.1"/>
    <property type="match status" value="1"/>
</dbReference>
<evidence type="ECO:0000313" key="6">
    <source>
        <dbReference type="EMBL" id="GHF31144.1"/>
    </source>
</evidence>
<protein>
    <submittedName>
        <fullName evidence="6">Serine/threonine dehydratase</fullName>
    </submittedName>
</protein>
<dbReference type="PANTHER" id="PTHR48078:SF6">
    <property type="entry name" value="L-THREONINE DEHYDRATASE CATABOLIC TDCB"/>
    <property type="match status" value="1"/>
</dbReference>
<keyword evidence="3" id="KW-0663">Pyridoxal phosphate</keyword>
<dbReference type="CDD" id="cd01562">
    <property type="entry name" value="Thr-dehyd"/>
    <property type="match status" value="1"/>
</dbReference>
<evidence type="ECO:0000256" key="4">
    <source>
        <dbReference type="ARBA" id="ARBA00023239"/>
    </source>
</evidence>
<dbReference type="GO" id="GO:0006567">
    <property type="term" value="P:L-threonine catabolic process"/>
    <property type="evidence" value="ECO:0007669"/>
    <property type="project" value="TreeGrafter"/>
</dbReference>
<keyword evidence="7" id="KW-1185">Reference proteome</keyword>
<reference evidence="6" key="2">
    <citation type="submission" date="2020-09" db="EMBL/GenBank/DDBJ databases">
        <authorList>
            <person name="Sun Q."/>
            <person name="Kim S."/>
        </authorList>
    </citation>
    <scope>NUCLEOTIDE SEQUENCE</scope>
    <source>
        <strain evidence="6">KCTC 42590</strain>
    </source>
</reference>
<keyword evidence="4" id="KW-0456">Lyase</keyword>
<dbReference type="SUPFAM" id="SSF53686">
    <property type="entry name" value="Tryptophan synthase beta subunit-like PLP-dependent enzymes"/>
    <property type="match status" value="1"/>
</dbReference>
<gene>
    <name evidence="6" type="ORF">GCM10017044_28240</name>
</gene>
<evidence type="ECO:0000256" key="1">
    <source>
        <dbReference type="ARBA" id="ARBA00001933"/>
    </source>
</evidence>
<dbReference type="PANTHER" id="PTHR48078">
    <property type="entry name" value="THREONINE DEHYDRATASE, MITOCHONDRIAL-RELATED"/>
    <property type="match status" value="1"/>
</dbReference>
<evidence type="ECO:0000313" key="7">
    <source>
        <dbReference type="Proteomes" id="UP000630923"/>
    </source>
</evidence>
<feature type="domain" description="Tryptophan synthase beta chain-like PALP" evidence="5">
    <location>
        <begin position="18"/>
        <end position="306"/>
    </location>
</feature>
<dbReference type="RefSeq" id="WP_191254027.1">
    <property type="nucleotide sequence ID" value="NZ_BNCI01000002.1"/>
</dbReference>
<dbReference type="Gene3D" id="3.40.50.1100">
    <property type="match status" value="2"/>
</dbReference>
<evidence type="ECO:0000256" key="3">
    <source>
        <dbReference type="ARBA" id="ARBA00022898"/>
    </source>
</evidence>
<accession>A0A919AZL0</accession>
<dbReference type="GO" id="GO:0004794">
    <property type="term" value="F:threonine deaminase activity"/>
    <property type="evidence" value="ECO:0007669"/>
    <property type="project" value="TreeGrafter"/>
</dbReference>
<dbReference type="EMBL" id="BNCI01000002">
    <property type="protein sequence ID" value="GHF31144.1"/>
    <property type="molecule type" value="Genomic_DNA"/>
</dbReference>
<comment type="cofactor">
    <cofactor evidence="1">
        <name>pyridoxal 5'-phosphate</name>
        <dbReference type="ChEBI" id="CHEBI:597326"/>
    </cofactor>
</comment>
<reference evidence="6" key="1">
    <citation type="journal article" date="2014" name="Int. J. Syst. Evol. Microbiol.">
        <title>Complete genome sequence of Corynebacterium casei LMG S-19264T (=DSM 44701T), isolated from a smear-ripened cheese.</title>
        <authorList>
            <consortium name="US DOE Joint Genome Institute (JGI-PGF)"/>
            <person name="Walter F."/>
            <person name="Albersmeier A."/>
            <person name="Kalinowski J."/>
            <person name="Ruckert C."/>
        </authorList>
    </citation>
    <scope>NUCLEOTIDE SEQUENCE</scope>
    <source>
        <strain evidence="6">KCTC 42590</strain>
    </source>
</reference>
<evidence type="ECO:0000256" key="2">
    <source>
        <dbReference type="ARBA" id="ARBA00010869"/>
    </source>
</evidence>
<dbReference type="FunFam" id="3.40.50.1100:FF:000005">
    <property type="entry name" value="Threonine dehydratase catabolic"/>
    <property type="match status" value="1"/>
</dbReference>
<dbReference type="InterPro" id="IPR050147">
    <property type="entry name" value="Ser/Thr_Dehydratase"/>
</dbReference>
<dbReference type="GO" id="GO:0006565">
    <property type="term" value="P:L-serine catabolic process"/>
    <property type="evidence" value="ECO:0007669"/>
    <property type="project" value="TreeGrafter"/>
</dbReference>
<dbReference type="GO" id="GO:0009097">
    <property type="term" value="P:isoleucine biosynthetic process"/>
    <property type="evidence" value="ECO:0007669"/>
    <property type="project" value="TreeGrafter"/>
</dbReference>
<name>A0A919AZL0_9PROT</name>
<proteinExistence type="inferred from homology"/>
<dbReference type="InterPro" id="IPR036052">
    <property type="entry name" value="TrpB-like_PALP_sf"/>
</dbReference>